<protein>
    <recommendedName>
        <fullName evidence="4">Lipoprotein</fullName>
    </recommendedName>
</protein>
<sequence>MKKSLLFCVVVGALFFAGCSQNVARFSVASTGNLPLTNVKKGEYVKGKDCIWHLFGFPLGNTQNRVSGAVAKALEVAAKKDKAGVGTSDALVNVDVSASFWSLIIIGKSCYTAKGQPITTTH</sequence>
<dbReference type="AlphaFoldDB" id="A0A377J1G4"/>
<evidence type="ECO:0000313" key="2">
    <source>
        <dbReference type="EMBL" id="STO96300.1"/>
    </source>
</evidence>
<feature type="signal peptide" evidence="1">
    <location>
        <begin position="1"/>
        <end position="24"/>
    </location>
</feature>
<evidence type="ECO:0000313" key="3">
    <source>
        <dbReference type="Proteomes" id="UP000254841"/>
    </source>
</evidence>
<evidence type="ECO:0008006" key="4">
    <source>
        <dbReference type="Google" id="ProtNLM"/>
    </source>
</evidence>
<accession>A0A377J1G4</accession>
<keyword evidence="1" id="KW-0732">Signal</keyword>
<feature type="chain" id="PRO_5016978358" description="Lipoprotein" evidence="1">
    <location>
        <begin position="25"/>
        <end position="122"/>
    </location>
</feature>
<dbReference type="Proteomes" id="UP000254841">
    <property type="component" value="Unassembled WGS sequence"/>
</dbReference>
<dbReference type="OrthoDB" id="5328505at2"/>
<gene>
    <name evidence="2" type="ORF">NCTC12410_00109</name>
</gene>
<proteinExistence type="predicted"/>
<dbReference type="EMBL" id="UGHV01000001">
    <property type="protein sequence ID" value="STO96300.1"/>
    <property type="molecule type" value="Genomic_DNA"/>
</dbReference>
<reference evidence="2 3" key="1">
    <citation type="submission" date="2018-06" db="EMBL/GenBank/DDBJ databases">
        <authorList>
            <consortium name="Pathogen Informatics"/>
            <person name="Doyle S."/>
        </authorList>
    </citation>
    <scope>NUCLEOTIDE SEQUENCE [LARGE SCALE GENOMIC DNA]</scope>
    <source>
        <strain evidence="2 3">NCTC12410</strain>
    </source>
</reference>
<dbReference type="RefSeq" id="WP_115010649.1">
    <property type="nucleotide sequence ID" value="NZ_UGHV01000001.1"/>
</dbReference>
<dbReference type="PROSITE" id="PS51257">
    <property type="entry name" value="PROKAR_LIPOPROTEIN"/>
    <property type="match status" value="1"/>
</dbReference>
<name>A0A377J1G4_9HELI</name>
<evidence type="ECO:0000256" key="1">
    <source>
        <dbReference type="SAM" id="SignalP"/>
    </source>
</evidence>
<organism evidence="2 3">
    <name type="scientific">Helicobacter canis</name>
    <dbReference type="NCBI Taxonomy" id="29419"/>
    <lineage>
        <taxon>Bacteria</taxon>
        <taxon>Pseudomonadati</taxon>
        <taxon>Campylobacterota</taxon>
        <taxon>Epsilonproteobacteria</taxon>
        <taxon>Campylobacterales</taxon>
        <taxon>Helicobacteraceae</taxon>
        <taxon>Helicobacter</taxon>
    </lineage>
</organism>